<gene>
    <name evidence="2" type="ORF">SAMN02745191_1133</name>
</gene>
<organism evidence="2 3">
    <name type="scientific">Anaerorhabdus furcosa</name>
    <dbReference type="NCBI Taxonomy" id="118967"/>
    <lineage>
        <taxon>Bacteria</taxon>
        <taxon>Bacillati</taxon>
        <taxon>Bacillota</taxon>
        <taxon>Erysipelotrichia</taxon>
        <taxon>Erysipelotrichales</taxon>
        <taxon>Erysipelotrichaceae</taxon>
        <taxon>Anaerorhabdus</taxon>
    </lineage>
</organism>
<feature type="region of interest" description="Disordered" evidence="1">
    <location>
        <begin position="1"/>
        <end position="27"/>
    </location>
</feature>
<protein>
    <recommendedName>
        <fullName evidence="4">Phage terminase, small subunit</fullName>
    </recommendedName>
</protein>
<evidence type="ECO:0000256" key="1">
    <source>
        <dbReference type="SAM" id="MobiDB-lite"/>
    </source>
</evidence>
<evidence type="ECO:0008006" key="4">
    <source>
        <dbReference type="Google" id="ProtNLM"/>
    </source>
</evidence>
<reference evidence="3" key="1">
    <citation type="submission" date="2017-02" db="EMBL/GenBank/DDBJ databases">
        <authorList>
            <person name="Varghese N."/>
            <person name="Submissions S."/>
        </authorList>
    </citation>
    <scope>NUCLEOTIDE SEQUENCE [LARGE SCALE GENOMIC DNA]</scope>
    <source>
        <strain evidence="3">ATCC 25662</strain>
    </source>
</reference>
<feature type="compositionally biased region" description="Basic and acidic residues" evidence="1">
    <location>
        <begin position="1"/>
        <end position="11"/>
    </location>
</feature>
<accession>A0A1T4M128</accession>
<proteinExistence type="predicted"/>
<dbReference type="Proteomes" id="UP000243297">
    <property type="component" value="Unassembled WGS sequence"/>
</dbReference>
<keyword evidence="3" id="KW-1185">Reference proteome</keyword>
<dbReference type="EMBL" id="FUWY01000002">
    <property type="protein sequence ID" value="SJZ60478.1"/>
    <property type="molecule type" value="Genomic_DNA"/>
</dbReference>
<evidence type="ECO:0000313" key="2">
    <source>
        <dbReference type="EMBL" id="SJZ60478.1"/>
    </source>
</evidence>
<name>A0A1T4M128_9FIRM</name>
<feature type="compositionally biased region" description="Basic residues" evidence="1">
    <location>
        <begin position="12"/>
        <end position="27"/>
    </location>
</feature>
<dbReference type="STRING" id="118967.SAMN02745191_1133"/>
<evidence type="ECO:0000313" key="3">
    <source>
        <dbReference type="Proteomes" id="UP000243297"/>
    </source>
</evidence>
<dbReference type="RefSeq" id="WP_078711543.1">
    <property type="nucleotide sequence ID" value="NZ_FUWY01000002.1"/>
</dbReference>
<dbReference type="AlphaFoldDB" id="A0A1T4M128"/>
<sequence>MKEKKTKEIPKNKKKLKEVKKSTTKKKKVAANKKELKELSEIMKKIPKDKINEAKMLEKELIFIINQLSIVKKYIVYNGTVEEFKQGKQSFLRESPYYKSYLGYMKTYDTIYKNLISLTKTVVTNDGDPFDDFVTNRDD</sequence>